<evidence type="ECO:0000256" key="1">
    <source>
        <dbReference type="SAM" id="MobiDB-lite"/>
    </source>
</evidence>
<name>B1XXC1_LEPCP</name>
<protein>
    <recommendedName>
        <fullName evidence="5">Lipoprotein</fullName>
    </recommendedName>
</protein>
<dbReference type="STRING" id="395495.Lcho_1635"/>
<dbReference type="Proteomes" id="UP000001693">
    <property type="component" value="Chromosome"/>
</dbReference>
<feature type="signal peptide" evidence="2">
    <location>
        <begin position="1"/>
        <end position="22"/>
    </location>
</feature>
<dbReference type="AlphaFoldDB" id="B1XXC1"/>
<accession>B1XXC1</accession>
<feature type="chain" id="PRO_5002773172" description="Lipoprotein" evidence="2">
    <location>
        <begin position="23"/>
        <end position="484"/>
    </location>
</feature>
<dbReference type="EMBL" id="CP001013">
    <property type="protein sequence ID" value="ACB33902.1"/>
    <property type="molecule type" value="Genomic_DNA"/>
</dbReference>
<feature type="region of interest" description="Disordered" evidence="1">
    <location>
        <begin position="30"/>
        <end position="49"/>
    </location>
</feature>
<organism evidence="3 4">
    <name type="scientific">Leptothrix cholodnii (strain ATCC 51168 / LMG 8142 / SP-6)</name>
    <name type="common">Leptothrix discophora (strain SP-6)</name>
    <dbReference type="NCBI Taxonomy" id="395495"/>
    <lineage>
        <taxon>Bacteria</taxon>
        <taxon>Pseudomonadati</taxon>
        <taxon>Pseudomonadota</taxon>
        <taxon>Betaproteobacteria</taxon>
        <taxon>Burkholderiales</taxon>
        <taxon>Sphaerotilaceae</taxon>
        <taxon>Leptothrix</taxon>
    </lineage>
</organism>
<feature type="region of interest" description="Disordered" evidence="1">
    <location>
        <begin position="180"/>
        <end position="200"/>
    </location>
</feature>
<feature type="compositionally biased region" description="Pro residues" evidence="1">
    <location>
        <begin position="34"/>
        <end position="46"/>
    </location>
</feature>
<evidence type="ECO:0000256" key="2">
    <source>
        <dbReference type="SAM" id="SignalP"/>
    </source>
</evidence>
<dbReference type="eggNOG" id="ENOG5034AGN">
    <property type="taxonomic scope" value="Bacteria"/>
</dbReference>
<keyword evidence="4" id="KW-1185">Reference proteome</keyword>
<evidence type="ECO:0000313" key="4">
    <source>
        <dbReference type="Proteomes" id="UP000001693"/>
    </source>
</evidence>
<dbReference type="KEGG" id="lch:Lcho_1635"/>
<proteinExistence type="predicted"/>
<keyword evidence="2" id="KW-0732">Signal</keyword>
<feature type="compositionally biased region" description="Low complexity" evidence="1">
    <location>
        <begin position="185"/>
        <end position="197"/>
    </location>
</feature>
<evidence type="ECO:0008006" key="5">
    <source>
        <dbReference type="Google" id="ProtNLM"/>
    </source>
</evidence>
<dbReference type="HOGENOM" id="CLU_563597_0_0_4"/>
<sequence length="484" mass="47478" precursor="true">MSTHTTTRLAHLAGLMSAVFIAACGGGTDTPATSPAPAPAPAPAPSPSAGSLSCDTTLFVAGAAVSTPTATQLSAYAGTYSGNEGAFGPNPGDPFVASAAAAFVLDAAGSSTYNGTVATLSSACIETTASAGGSTERLVLHFSGAGHFDIDSTAPGSALTGIKPGSSDVVVRATKAAAPAPAPAPAASSPAPAASAPSPAPAPAGAITRYLDFAAAAPSTPRQVAPSGALAWLAGSYHGRSTAGPCSVTIGADGNVSASMNGNNQSAALDGDSGDTWILLPSNSMSFGVNAVSAGQGVILTGYGNRLALVEMAGVLDKCAIAFKSATSLTMALSSTPPLPVKSNGLLASDLPAFLVGSHSGYAVGNIFFPRTTPQACSLQVAADGTVVLSSGSSSYTAQISGGTTSGDTDKSAVDRLSAYAALTGARDWTWRVDAQSPSGANTVEVLIELAHNGERSQVSYASAQVKPTVGGLASQAEVCYFPN</sequence>
<dbReference type="RefSeq" id="WP_012346663.1">
    <property type="nucleotide sequence ID" value="NC_010524.1"/>
</dbReference>
<reference evidence="3 4" key="1">
    <citation type="submission" date="2008-03" db="EMBL/GenBank/DDBJ databases">
        <title>Complete sequence of Leptothrix cholodnii SP-6.</title>
        <authorList>
            <consortium name="US DOE Joint Genome Institute"/>
            <person name="Copeland A."/>
            <person name="Lucas S."/>
            <person name="Lapidus A."/>
            <person name="Glavina del Rio T."/>
            <person name="Dalin E."/>
            <person name="Tice H."/>
            <person name="Bruce D."/>
            <person name="Goodwin L."/>
            <person name="Pitluck S."/>
            <person name="Chertkov O."/>
            <person name="Brettin T."/>
            <person name="Detter J.C."/>
            <person name="Han C."/>
            <person name="Kuske C.R."/>
            <person name="Schmutz J."/>
            <person name="Larimer F."/>
            <person name="Land M."/>
            <person name="Hauser L."/>
            <person name="Kyrpides N."/>
            <person name="Lykidis A."/>
            <person name="Emerson D."/>
            <person name="Richardson P."/>
        </authorList>
    </citation>
    <scope>NUCLEOTIDE SEQUENCE [LARGE SCALE GENOMIC DNA]</scope>
    <source>
        <strain evidence="4">ATCC 51168 / LMG 8142 / SP-6</strain>
    </source>
</reference>
<gene>
    <name evidence="3" type="ordered locus">Lcho_1635</name>
</gene>
<evidence type="ECO:0000313" key="3">
    <source>
        <dbReference type="EMBL" id="ACB33902.1"/>
    </source>
</evidence>